<sequence>MLSSINPTTTKAWQQLTVHAVQMKQVHMKQLFAADANRFQKFNVTEGDIIFDYSKNIITEETIQLLQQLADECKVKEAIEKMFAGDVINHTEKRAVLHTALRNFSGKPVLVDGKDVMPDVQRVLAQMKSFCASIHGGEWKGYTGKKIKYIVNIGIGGSDLGPVMVTEALKAYWVDGIETYFVSNVDGTHIAETLKKVTADETLFLIASKTFTTQETMTNAHSARSWFLQHAKDETFVAKHFAALSTNEKEVVKFGIDKANMFEFWDWVGGRYSLWSAIGLSIALTIGYNNFEELLKGAYAADEHFKTAAFDKNIPVIMALLGTWYVNFFDAKSEAILPYDQYLHRFAAYFQQGNMESNGKYVDRSGNKVEYSTGPIIWGEPGTNGQHSFYQLIHQGTHLIPSDFIAPAISHNPLSDHHNKLMSNFFAQTEALMNGKSKEEVIAEGVKEELIPYKVFEGNRPTNSILVKQITPFTLGELVSFYEHKIFVQGVIWNVYSFDQWGVELGKQLANKILPELESDAVVTSHDASTNALINQYKALRK</sequence>
<dbReference type="InterPro" id="IPR001672">
    <property type="entry name" value="G6P_Isomerase"/>
</dbReference>
<evidence type="ECO:0000256" key="2">
    <source>
        <dbReference type="ARBA" id="ARBA00006604"/>
    </source>
</evidence>
<accession>A0A4V1M790</accession>
<keyword evidence="4 7" id="KW-0324">Glycolysis</keyword>
<evidence type="ECO:0000256" key="1">
    <source>
        <dbReference type="ARBA" id="ARBA00004926"/>
    </source>
</evidence>
<dbReference type="InterPro" id="IPR035476">
    <property type="entry name" value="SIS_PGI_1"/>
</dbReference>
<name>A0A4V1M790_9BACT</name>
<dbReference type="GO" id="GO:0006096">
    <property type="term" value="P:glycolytic process"/>
    <property type="evidence" value="ECO:0007669"/>
    <property type="project" value="UniProtKB-UniRule"/>
</dbReference>
<dbReference type="RefSeq" id="WP_129131864.1">
    <property type="nucleotide sequence ID" value="NZ_SDHW01000005.1"/>
</dbReference>
<dbReference type="UniPathway" id="UPA00109">
    <property type="reaction ID" value="UER00181"/>
</dbReference>
<dbReference type="InterPro" id="IPR035482">
    <property type="entry name" value="SIS_PGI_2"/>
</dbReference>
<dbReference type="InterPro" id="IPR023096">
    <property type="entry name" value="G6P_Isomerase_C"/>
</dbReference>
<feature type="active site" description="Proton donor" evidence="7">
    <location>
        <position position="356"/>
    </location>
</feature>
<dbReference type="GO" id="GO:0005829">
    <property type="term" value="C:cytosol"/>
    <property type="evidence" value="ECO:0007669"/>
    <property type="project" value="TreeGrafter"/>
</dbReference>
<dbReference type="EMBL" id="SDHW01000005">
    <property type="protein sequence ID" value="RXK58808.1"/>
    <property type="molecule type" value="Genomic_DNA"/>
</dbReference>
<dbReference type="UniPathway" id="UPA00138"/>
<dbReference type="InterPro" id="IPR018189">
    <property type="entry name" value="Phosphoglucose_isomerase_CS"/>
</dbReference>
<dbReference type="PROSITE" id="PS51463">
    <property type="entry name" value="P_GLUCOSE_ISOMERASE_3"/>
    <property type="match status" value="1"/>
</dbReference>
<dbReference type="InterPro" id="IPR046348">
    <property type="entry name" value="SIS_dom_sf"/>
</dbReference>
<dbReference type="PRINTS" id="PR00662">
    <property type="entry name" value="G6PISOMERASE"/>
</dbReference>
<comment type="similarity">
    <text evidence="2 7 8">Belongs to the GPI family.</text>
</comment>
<gene>
    <name evidence="7" type="primary">pgi</name>
    <name evidence="9" type="ORF">ESA94_15570</name>
</gene>
<evidence type="ECO:0000256" key="8">
    <source>
        <dbReference type="RuleBase" id="RU000612"/>
    </source>
</evidence>
<dbReference type="Gene3D" id="3.40.50.10490">
    <property type="entry name" value="Glucose-6-phosphate isomerase like protein, domain 1"/>
    <property type="match status" value="2"/>
</dbReference>
<comment type="catalytic activity">
    <reaction evidence="6 7 8">
        <text>alpha-D-glucose 6-phosphate = beta-D-fructose 6-phosphate</text>
        <dbReference type="Rhea" id="RHEA:11816"/>
        <dbReference type="ChEBI" id="CHEBI:57634"/>
        <dbReference type="ChEBI" id="CHEBI:58225"/>
        <dbReference type="EC" id="5.3.1.9"/>
    </reaction>
</comment>
<dbReference type="CDD" id="cd05015">
    <property type="entry name" value="SIS_PGI_1"/>
    <property type="match status" value="1"/>
</dbReference>
<evidence type="ECO:0000256" key="3">
    <source>
        <dbReference type="ARBA" id="ARBA00022432"/>
    </source>
</evidence>
<keyword evidence="5 7" id="KW-0413">Isomerase</keyword>
<dbReference type="HAMAP" id="MF_00473">
    <property type="entry name" value="G6P_isomerase"/>
    <property type="match status" value="1"/>
</dbReference>
<dbReference type="GO" id="GO:0006094">
    <property type="term" value="P:gluconeogenesis"/>
    <property type="evidence" value="ECO:0007669"/>
    <property type="project" value="UniProtKB-UniRule"/>
</dbReference>
<dbReference type="OrthoDB" id="140919at2"/>
<dbReference type="GO" id="GO:0051156">
    <property type="term" value="P:glucose 6-phosphate metabolic process"/>
    <property type="evidence" value="ECO:0007669"/>
    <property type="project" value="TreeGrafter"/>
</dbReference>
<dbReference type="FunFam" id="1.10.1390.10:FF:000001">
    <property type="entry name" value="Glucose-6-phosphate isomerase"/>
    <property type="match status" value="1"/>
</dbReference>
<dbReference type="PANTHER" id="PTHR11469">
    <property type="entry name" value="GLUCOSE-6-PHOSPHATE ISOMERASE"/>
    <property type="match status" value="1"/>
</dbReference>
<dbReference type="SUPFAM" id="SSF53697">
    <property type="entry name" value="SIS domain"/>
    <property type="match status" value="1"/>
</dbReference>
<dbReference type="Pfam" id="PF00342">
    <property type="entry name" value="PGI"/>
    <property type="match status" value="1"/>
</dbReference>
<proteinExistence type="inferred from homology"/>
<evidence type="ECO:0000256" key="6">
    <source>
        <dbReference type="ARBA" id="ARBA00029321"/>
    </source>
</evidence>
<organism evidence="9 10">
    <name type="scientific">Lacibacter luteus</name>
    <dbReference type="NCBI Taxonomy" id="2508719"/>
    <lineage>
        <taxon>Bacteria</taxon>
        <taxon>Pseudomonadati</taxon>
        <taxon>Bacteroidota</taxon>
        <taxon>Chitinophagia</taxon>
        <taxon>Chitinophagales</taxon>
        <taxon>Chitinophagaceae</taxon>
        <taxon>Lacibacter</taxon>
    </lineage>
</organism>
<dbReference type="NCBIfam" id="NF001211">
    <property type="entry name" value="PRK00179.1"/>
    <property type="match status" value="1"/>
</dbReference>
<dbReference type="Gene3D" id="1.10.1390.10">
    <property type="match status" value="1"/>
</dbReference>
<dbReference type="EC" id="5.3.1.9" evidence="7"/>
<evidence type="ECO:0000256" key="5">
    <source>
        <dbReference type="ARBA" id="ARBA00023235"/>
    </source>
</evidence>
<dbReference type="GO" id="GO:0004347">
    <property type="term" value="F:glucose-6-phosphate isomerase activity"/>
    <property type="evidence" value="ECO:0007669"/>
    <property type="project" value="UniProtKB-UniRule"/>
</dbReference>
<comment type="pathway">
    <text evidence="7">Carbohydrate biosynthesis; gluconeogenesis.</text>
</comment>
<evidence type="ECO:0000256" key="7">
    <source>
        <dbReference type="HAMAP-Rule" id="MF_00473"/>
    </source>
</evidence>
<keyword evidence="7" id="KW-0963">Cytoplasm</keyword>
<dbReference type="GO" id="GO:0097367">
    <property type="term" value="F:carbohydrate derivative binding"/>
    <property type="evidence" value="ECO:0007669"/>
    <property type="project" value="InterPro"/>
</dbReference>
<protein>
    <recommendedName>
        <fullName evidence="7">Glucose-6-phosphate isomerase</fullName>
        <shortName evidence="7">GPI</shortName>
        <ecNumber evidence="7">5.3.1.9</ecNumber>
    </recommendedName>
    <alternativeName>
        <fullName evidence="7">Phosphoglucose isomerase</fullName>
        <shortName evidence="7">PGI</shortName>
    </alternativeName>
    <alternativeName>
        <fullName evidence="7">Phosphohexose isomerase</fullName>
        <shortName evidence="7">PHI</shortName>
    </alternativeName>
</protein>
<dbReference type="Proteomes" id="UP000290204">
    <property type="component" value="Unassembled WGS sequence"/>
</dbReference>
<comment type="subcellular location">
    <subcellularLocation>
        <location evidence="7">Cytoplasm</location>
    </subcellularLocation>
</comment>
<evidence type="ECO:0000313" key="9">
    <source>
        <dbReference type="EMBL" id="RXK58808.1"/>
    </source>
</evidence>
<evidence type="ECO:0000313" key="10">
    <source>
        <dbReference type="Proteomes" id="UP000290204"/>
    </source>
</evidence>
<keyword evidence="3 7" id="KW-0312">Gluconeogenesis</keyword>
<dbReference type="AlphaFoldDB" id="A0A4V1M790"/>
<comment type="pathway">
    <text evidence="1 7 8">Carbohydrate degradation; glycolysis; D-glyceraldehyde 3-phosphate and glycerone phosphate from D-glucose: step 2/4.</text>
</comment>
<dbReference type="PROSITE" id="PS00765">
    <property type="entry name" value="P_GLUCOSE_ISOMERASE_1"/>
    <property type="match status" value="1"/>
</dbReference>
<comment type="function">
    <text evidence="7">Catalyzes the reversible isomerization of glucose-6-phosphate to fructose-6-phosphate.</text>
</comment>
<dbReference type="GO" id="GO:0048029">
    <property type="term" value="F:monosaccharide binding"/>
    <property type="evidence" value="ECO:0007669"/>
    <property type="project" value="TreeGrafter"/>
</dbReference>
<dbReference type="CDD" id="cd05016">
    <property type="entry name" value="SIS_PGI_2"/>
    <property type="match status" value="1"/>
</dbReference>
<feature type="active site" evidence="7">
    <location>
        <position position="387"/>
    </location>
</feature>
<reference evidence="9 10" key="1">
    <citation type="submission" date="2019-01" db="EMBL/GenBank/DDBJ databases">
        <title>Lacibacter sp. strain TTM-7.</title>
        <authorList>
            <person name="Chen W.-M."/>
        </authorList>
    </citation>
    <scope>NUCLEOTIDE SEQUENCE [LARGE SCALE GENOMIC DNA]</scope>
    <source>
        <strain evidence="9 10">TTM-7</strain>
    </source>
</reference>
<evidence type="ECO:0000256" key="4">
    <source>
        <dbReference type="ARBA" id="ARBA00023152"/>
    </source>
</evidence>
<feature type="active site" evidence="7">
    <location>
        <position position="507"/>
    </location>
</feature>
<keyword evidence="10" id="KW-1185">Reference proteome</keyword>
<dbReference type="PROSITE" id="PS00174">
    <property type="entry name" value="P_GLUCOSE_ISOMERASE_2"/>
    <property type="match status" value="1"/>
</dbReference>
<comment type="caution">
    <text evidence="9">The sequence shown here is derived from an EMBL/GenBank/DDBJ whole genome shotgun (WGS) entry which is preliminary data.</text>
</comment>
<dbReference type="PANTHER" id="PTHR11469:SF1">
    <property type="entry name" value="GLUCOSE-6-PHOSPHATE ISOMERASE"/>
    <property type="match status" value="1"/>
</dbReference>